<sequence length="285" mass="32651">MVGTLRRNKPELPPALVSKKDRARFSSKFAFTDTHALVSYHPKKQKNVLLMSTLHRDAAVSNRDDKRPKIIEDYNHNKGGVDNLDKVTSVYTCKRMTARWPLVVFFNILDVSAYNSFVLWSEIKPAWNKGKYNRRRLFMEELGRQLVIPHIKRRKVTPRTSAAAKLVQEIQQVPSSSTTAAAPPLPVPSCPPALPGQLPNRSRSQLRWFGHLVRMPPGRLPREVFQARPAGRRPRGRPRTRWRDYISTLAWERLGIPQSELANVAREREVWGPLLELLPPRPDPG</sequence>
<organism evidence="1 2">
    <name type="scientific">Dallia pectoralis</name>
    <name type="common">Alaska blackfish</name>
    <dbReference type="NCBI Taxonomy" id="75939"/>
    <lineage>
        <taxon>Eukaryota</taxon>
        <taxon>Metazoa</taxon>
        <taxon>Chordata</taxon>
        <taxon>Craniata</taxon>
        <taxon>Vertebrata</taxon>
        <taxon>Euteleostomi</taxon>
        <taxon>Actinopterygii</taxon>
        <taxon>Neopterygii</taxon>
        <taxon>Teleostei</taxon>
        <taxon>Protacanthopterygii</taxon>
        <taxon>Esociformes</taxon>
        <taxon>Umbridae</taxon>
        <taxon>Dallia</taxon>
    </lineage>
</organism>
<comment type="caution">
    <text evidence="1">The sequence shown here is derived from an EMBL/GenBank/DDBJ whole genome shotgun (WGS) entry which is preliminary data.</text>
</comment>
<accession>A0ACC2H1W5</accession>
<reference evidence="1" key="1">
    <citation type="submission" date="2021-05" db="EMBL/GenBank/DDBJ databases">
        <authorList>
            <person name="Pan Q."/>
            <person name="Jouanno E."/>
            <person name="Zahm M."/>
            <person name="Klopp C."/>
            <person name="Cabau C."/>
            <person name="Louis A."/>
            <person name="Berthelot C."/>
            <person name="Parey E."/>
            <person name="Roest Crollius H."/>
            <person name="Montfort J."/>
            <person name="Robinson-Rechavi M."/>
            <person name="Bouchez O."/>
            <person name="Lampietro C."/>
            <person name="Lopez Roques C."/>
            <person name="Donnadieu C."/>
            <person name="Postlethwait J."/>
            <person name="Bobe J."/>
            <person name="Dillon D."/>
            <person name="Chandos A."/>
            <person name="von Hippel F."/>
            <person name="Guiguen Y."/>
        </authorList>
    </citation>
    <scope>NUCLEOTIDE SEQUENCE</scope>
    <source>
        <strain evidence="1">YG-Jan2019</strain>
    </source>
</reference>
<dbReference type="Proteomes" id="UP001157502">
    <property type="component" value="Chromosome 6"/>
</dbReference>
<protein>
    <submittedName>
        <fullName evidence="1">Uncharacterized protein</fullName>
    </submittedName>
</protein>
<dbReference type="EMBL" id="CM055733">
    <property type="protein sequence ID" value="KAJ8010019.1"/>
    <property type="molecule type" value="Genomic_DNA"/>
</dbReference>
<evidence type="ECO:0000313" key="1">
    <source>
        <dbReference type="EMBL" id="KAJ8010019.1"/>
    </source>
</evidence>
<name>A0ACC2H1W5_DALPE</name>
<evidence type="ECO:0000313" key="2">
    <source>
        <dbReference type="Proteomes" id="UP001157502"/>
    </source>
</evidence>
<proteinExistence type="predicted"/>
<gene>
    <name evidence="1" type="ORF">DPEC_G00070620</name>
</gene>
<keyword evidence="2" id="KW-1185">Reference proteome</keyword>